<organism evidence="6 7">
    <name type="scientific">Chaetomium globosum (strain ATCC 6205 / CBS 148.51 / DSM 1962 / NBRC 6347 / NRRL 1970)</name>
    <name type="common">Soil fungus</name>
    <dbReference type="NCBI Taxonomy" id="306901"/>
    <lineage>
        <taxon>Eukaryota</taxon>
        <taxon>Fungi</taxon>
        <taxon>Dikarya</taxon>
        <taxon>Ascomycota</taxon>
        <taxon>Pezizomycotina</taxon>
        <taxon>Sordariomycetes</taxon>
        <taxon>Sordariomycetidae</taxon>
        <taxon>Sordariales</taxon>
        <taxon>Chaetomiaceae</taxon>
        <taxon>Chaetomium</taxon>
    </lineage>
</organism>
<dbReference type="PANTHER" id="PTHR11360">
    <property type="entry name" value="MONOCARBOXYLATE TRANSPORTER"/>
    <property type="match status" value="1"/>
</dbReference>
<evidence type="ECO:0000256" key="2">
    <source>
        <dbReference type="ARBA" id="ARBA00006727"/>
    </source>
</evidence>
<dbReference type="InterPro" id="IPR050327">
    <property type="entry name" value="Proton-linked_MCT"/>
</dbReference>
<evidence type="ECO:0000313" key="7">
    <source>
        <dbReference type="Proteomes" id="UP000001056"/>
    </source>
</evidence>
<dbReference type="VEuPathDB" id="FungiDB:CHGG_03492"/>
<dbReference type="PROSITE" id="PS50850">
    <property type="entry name" value="MFS"/>
    <property type="match status" value="1"/>
</dbReference>
<evidence type="ECO:0000256" key="4">
    <source>
        <dbReference type="SAM" id="Phobius"/>
    </source>
</evidence>
<feature type="transmembrane region" description="Helical" evidence="4">
    <location>
        <begin position="330"/>
        <end position="348"/>
    </location>
</feature>
<dbReference type="AlphaFoldDB" id="Q2H8G2"/>
<evidence type="ECO:0000313" key="6">
    <source>
        <dbReference type="EMBL" id="EAQ91557.1"/>
    </source>
</evidence>
<keyword evidence="7" id="KW-1185">Reference proteome</keyword>
<dbReference type="Proteomes" id="UP000001056">
    <property type="component" value="Unassembled WGS sequence"/>
</dbReference>
<dbReference type="GO" id="GO:0016020">
    <property type="term" value="C:membrane"/>
    <property type="evidence" value="ECO:0007669"/>
    <property type="project" value="UniProtKB-SubCell"/>
</dbReference>
<keyword evidence="4" id="KW-1133">Transmembrane helix</keyword>
<comment type="subcellular location">
    <subcellularLocation>
        <location evidence="1">Membrane</location>
        <topology evidence="1">Multi-pass membrane protein</topology>
    </subcellularLocation>
</comment>
<keyword evidence="4" id="KW-0812">Transmembrane</keyword>
<sequence length="450" mass="47617">MDVPDPEKHSGASSGADTPTAAGENPAAEAQVRPSAVDAAPVEPPAKAEEQPPAPPDGGVLAWLQVLGSFFLFMNSWGLVNTYGVYQTYYELELLRNRTPSEISWVGSLQACLLLVVGVATGPLFDLGYFNLLLWTGSFLVVFGMMMTSLCTQYWQVMLAQGLVVGLGFGCLFVPSVAIVSTYFTTRKAFATGVAASGSSLGGVIYTITFSRLQPRIGFPWATRVVAFLALAGLCLCCAVMRVRVLPKSVRRLLEPRAFLEVPYTMFTVGQFVGTMGMWVPFYYINSYAIQAAGVDTNLGFYLVTILNATSILGRLVPNYFADKTGPLNIMTPAALCSAVLAFAWIGIRSTAGLIVFCVLYGFTSGSFVSLPAPTVVTLTPSLNVLGARMGMSFSLAGIGILIGNPIGGAILTSSGWVGLQCWAGATILAAAVASLVARFAKNPKLLGKA</sequence>
<dbReference type="OMA" id="CCCTIFA"/>
<dbReference type="InterPro" id="IPR036259">
    <property type="entry name" value="MFS_trans_sf"/>
</dbReference>
<accession>Q2H8G2</accession>
<feature type="transmembrane region" description="Helical" evidence="4">
    <location>
        <begin position="190"/>
        <end position="209"/>
    </location>
</feature>
<dbReference type="Pfam" id="PF07690">
    <property type="entry name" value="MFS_1"/>
    <property type="match status" value="1"/>
</dbReference>
<dbReference type="EMBL" id="CH408030">
    <property type="protein sequence ID" value="EAQ91557.1"/>
    <property type="molecule type" value="Genomic_DNA"/>
</dbReference>
<feature type="transmembrane region" description="Helical" evidence="4">
    <location>
        <begin position="299"/>
        <end position="318"/>
    </location>
</feature>
<dbReference type="HOGENOM" id="CLU_001265_1_1_1"/>
<feature type="transmembrane region" description="Helical" evidence="4">
    <location>
        <begin position="161"/>
        <end position="183"/>
    </location>
</feature>
<proteinExistence type="inferred from homology"/>
<feature type="transmembrane region" description="Helical" evidence="4">
    <location>
        <begin position="354"/>
        <end position="379"/>
    </location>
</feature>
<dbReference type="GeneID" id="4388948"/>
<reference evidence="7" key="1">
    <citation type="journal article" date="2015" name="Genome Announc.">
        <title>Draft genome sequence of the cellulolytic fungus Chaetomium globosum.</title>
        <authorList>
            <person name="Cuomo C.A."/>
            <person name="Untereiner W.A."/>
            <person name="Ma L.-J."/>
            <person name="Grabherr M."/>
            <person name="Birren B.W."/>
        </authorList>
    </citation>
    <scope>NUCLEOTIDE SEQUENCE [LARGE SCALE GENOMIC DNA]</scope>
    <source>
        <strain evidence="7">ATCC 6205 / CBS 148.51 / DSM 1962 / NBRC 6347 / NRRL 1970</strain>
    </source>
</reference>
<keyword evidence="4" id="KW-0472">Membrane</keyword>
<evidence type="ECO:0000259" key="5">
    <source>
        <dbReference type="PROSITE" id="PS50850"/>
    </source>
</evidence>
<dbReference type="InterPro" id="IPR011701">
    <property type="entry name" value="MFS"/>
</dbReference>
<evidence type="ECO:0000256" key="1">
    <source>
        <dbReference type="ARBA" id="ARBA00004141"/>
    </source>
</evidence>
<dbReference type="eggNOG" id="KOG2504">
    <property type="taxonomic scope" value="Eukaryota"/>
</dbReference>
<dbReference type="GO" id="GO:0022857">
    <property type="term" value="F:transmembrane transporter activity"/>
    <property type="evidence" value="ECO:0007669"/>
    <property type="project" value="InterPro"/>
</dbReference>
<dbReference type="InParanoid" id="Q2H8G2"/>
<dbReference type="SUPFAM" id="SSF103473">
    <property type="entry name" value="MFS general substrate transporter"/>
    <property type="match status" value="1"/>
</dbReference>
<feature type="transmembrane region" description="Helical" evidence="4">
    <location>
        <begin position="103"/>
        <end position="125"/>
    </location>
</feature>
<evidence type="ECO:0000256" key="3">
    <source>
        <dbReference type="SAM" id="MobiDB-lite"/>
    </source>
</evidence>
<feature type="transmembrane region" description="Helical" evidence="4">
    <location>
        <begin position="132"/>
        <end position="155"/>
    </location>
</feature>
<feature type="compositionally biased region" description="Basic and acidic residues" evidence="3">
    <location>
        <begin position="1"/>
        <end position="10"/>
    </location>
</feature>
<dbReference type="RefSeq" id="XP_001230008.1">
    <property type="nucleotide sequence ID" value="XM_001230007.1"/>
</dbReference>
<gene>
    <name evidence="6" type="ORF">CHGG_03492</name>
</gene>
<dbReference type="Gene3D" id="1.20.1250.20">
    <property type="entry name" value="MFS general substrate transporter like domains"/>
    <property type="match status" value="2"/>
</dbReference>
<dbReference type="InterPro" id="IPR020846">
    <property type="entry name" value="MFS_dom"/>
</dbReference>
<dbReference type="PANTHER" id="PTHR11360:SF234">
    <property type="entry name" value="MFS-TYPE TRANSPORTER DBAD-RELATED"/>
    <property type="match status" value="1"/>
</dbReference>
<comment type="similarity">
    <text evidence="2">Belongs to the major facilitator superfamily. Monocarboxylate porter (TC 2.A.1.13) family.</text>
</comment>
<feature type="transmembrane region" description="Helical" evidence="4">
    <location>
        <begin position="264"/>
        <end position="284"/>
    </location>
</feature>
<protein>
    <recommendedName>
        <fullName evidence="5">Major facilitator superfamily (MFS) profile domain-containing protein</fullName>
    </recommendedName>
</protein>
<feature type="transmembrane region" description="Helical" evidence="4">
    <location>
        <begin position="391"/>
        <end position="412"/>
    </location>
</feature>
<feature type="transmembrane region" description="Helical" evidence="4">
    <location>
        <begin position="221"/>
        <end position="243"/>
    </location>
</feature>
<feature type="transmembrane region" description="Helical" evidence="4">
    <location>
        <begin position="60"/>
        <end position="83"/>
    </location>
</feature>
<dbReference type="OrthoDB" id="6509908at2759"/>
<feature type="region of interest" description="Disordered" evidence="3">
    <location>
        <begin position="1"/>
        <end position="54"/>
    </location>
</feature>
<feature type="transmembrane region" description="Helical" evidence="4">
    <location>
        <begin position="418"/>
        <end position="441"/>
    </location>
</feature>
<name>Q2H8G2_CHAGB</name>
<feature type="domain" description="Major facilitator superfamily (MFS) profile" evidence="5">
    <location>
        <begin position="263"/>
        <end position="450"/>
    </location>
</feature>